<dbReference type="SUPFAM" id="SSF48208">
    <property type="entry name" value="Six-hairpin glycosidases"/>
    <property type="match status" value="1"/>
</dbReference>
<dbReference type="PANTHER" id="PTHR33886:SF8">
    <property type="entry name" value="UNSATURATED RHAMNOGALACTURONAN HYDROLASE (EUROFUNG)"/>
    <property type="match status" value="1"/>
</dbReference>
<dbReference type="Proteomes" id="UP000199373">
    <property type="component" value="Unassembled WGS sequence"/>
</dbReference>
<proteinExistence type="predicted"/>
<keyword evidence="3" id="KW-1185">Reference proteome</keyword>
<keyword evidence="1 2" id="KW-0378">Hydrolase</keyword>
<dbReference type="AlphaFoldDB" id="A0A1I0NYC3"/>
<dbReference type="PANTHER" id="PTHR33886">
    <property type="entry name" value="UNSATURATED RHAMNOGALACTURONAN HYDROLASE (EUROFUNG)"/>
    <property type="match status" value="1"/>
</dbReference>
<dbReference type="RefSeq" id="WP_091915617.1">
    <property type="nucleotide sequence ID" value="NZ_FOIQ01000003.1"/>
</dbReference>
<evidence type="ECO:0000313" key="2">
    <source>
        <dbReference type="EMBL" id="SEW06839.1"/>
    </source>
</evidence>
<evidence type="ECO:0000256" key="1">
    <source>
        <dbReference type="ARBA" id="ARBA00022801"/>
    </source>
</evidence>
<evidence type="ECO:0000313" key="3">
    <source>
        <dbReference type="Proteomes" id="UP000199373"/>
    </source>
</evidence>
<dbReference type="InterPro" id="IPR012341">
    <property type="entry name" value="6hp_glycosidase-like_sf"/>
</dbReference>
<dbReference type="Gene3D" id="1.50.10.10">
    <property type="match status" value="1"/>
</dbReference>
<dbReference type="GO" id="GO:0005975">
    <property type="term" value="P:carbohydrate metabolic process"/>
    <property type="evidence" value="ECO:0007669"/>
    <property type="project" value="InterPro"/>
</dbReference>
<accession>A0A1I0NYC3</accession>
<dbReference type="InterPro" id="IPR010905">
    <property type="entry name" value="Glyco_hydro_88"/>
</dbReference>
<dbReference type="EMBL" id="FOIQ01000003">
    <property type="protein sequence ID" value="SEW06839.1"/>
    <property type="molecule type" value="Genomic_DNA"/>
</dbReference>
<dbReference type="GO" id="GO:0016787">
    <property type="term" value="F:hydrolase activity"/>
    <property type="evidence" value="ECO:0007669"/>
    <property type="project" value="UniProtKB-KW"/>
</dbReference>
<dbReference type="InterPro" id="IPR052043">
    <property type="entry name" value="PolySaccharide_Degr_Enz"/>
</dbReference>
<sequence>MRKIFLTIIVLLTVTVTYAQGEKANEVMNILRQVNNYFMAKHSDPTLPTNVGRIRPSSLWTRGVYYEGLMALYEIDADERYIDYTDRWACFHQWTPRNGVQTNDADDQCCGQTYVDRYLQSGGKEKIIHVITNLNNQMSTPNTKASVKQALRETNANGELYGWWTWIDAIQMAMPLYMQVYKVTGDRRYADHAMKMYRWTRDTLAGGLFNEREGLWWRDKDFVAPYQTPDGKNCYWSRGNGWVYAALVRCMNQLSPKDQYYKELKKDFLLMSSALKVCQRPEDGLWNPSLVSYADFGGKETTGTALFLYGMAWGIRKGILKEKKYKSVCDRAWEGLVRDCVHPNGFLGWVQGTGKAPSDGQPLSYTKVPDFEDYGTGCFLLGGTEYYKLVK</sequence>
<organism evidence="2 3">
    <name type="scientific">Prevotella aff. ruminicola Tc2-24</name>
    <dbReference type="NCBI Taxonomy" id="81582"/>
    <lineage>
        <taxon>Bacteria</taxon>
        <taxon>Pseudomonadati</taxon>
        <taxon>Bacteroidota</taxon>
        <taxon>Bacteroidia</taxon>
        <taxon>Bacteroidales</taxon>
        <taxon>Prevotellaceae</taxon>
        <taxon>Prevotella</taxon>
    </lineage>
</organism>
<gene>
    <name evidence="2" type="ORF">SAMN04487850_1445</name>
</gene>
<name>A0A1I0NYC3_9BACT</name>
<dbReference type="Pfam" id="PF07470">
    <property type="entry name" value="Glyco_hydro_88"/>
    <property type="match status" value="1"/>
</dbReference>
<dbReference type="InterPro" id="IPR008928">
    <property type="entry name" value="6-hairpin_glycosidase_sf"/>
</dbReference>
<protein>
    <submittedName>
        <fullName evidence="2">Rhamnogalacturonyl hydrolase YesR</fullName>
    </submittedName>
</protein>
<reference evidence="2 3" key="1">
    <citation type="submission" date="2016-10" db="EMBL/GenBank/DDBJ databases">
        <authorList>
            <person name="de Groot N.N."/>
        </authorList>
    </citation>
    <scope>NUCLEOTIDE SEQUENCE [LARGE SCALE GENOMIC DNA]</scope>
    <source>
        <strain evidence="2 3">TC2-24</strain>
    </source>
</reference>